<gene>
    <name evidence="8" type="ORF">A6D6_01502</name>
</gene>
<proteinExistence type="inferred from homology"/>
<feature type="transmembrane region" description="Helical" evidence="7">
    <location>
        <begin position="150"/>
        <end position="168"/>
    </location>
</feature>
<evidence type="ECO:0000256" key="4">
    <source>
        <dbReference type="ARBA" id="ARBA00022989"/>
    </source>
</evidence>
<dbReference type="InterPro" id="IPR000175">
    <property type="entry name" value="Na/ntran_symport"/>
</dbReference>
<accession>A0ABQ6Y9N8</accession>
<evidence type="ECO:0000256" key="5">
    <source>
        <dbReference type="ARBA" id="ARBA00023136"/>
    </source>
</evidence>
<evidence type="ECO:0000313" key="8">
    <source>
        <dbReference type="EMBL" id="KAF0806504.1"/>
    </source>
</evidence>
<dbReference type="PROSITE" id="PS00610">
    <property type="entry name" value="NA_NEUROTRAN_SYMP_1"/>
    <property type="match status" value="1"/>
</dbReference>
<protein>
    <recommendedName>
        <fullName evidence="6">Transporter</fullName>
    </recommendedName>
</protein>
<keyword evidence="6" id="KW-0769">Symport</keyword>
<feature type="transmembrane region" description="Helical" evidence="7">
    <location>
        <begin position="180"/>
        <end position="199"/>
    </location>
</feature>
<dbReference type="PANTHER" id="PTHR42948:SF1">
    <property type="entry name" value="TRANSPORTER"/>
    <property type="match status" value="1"/>
</dbReference>
<dbReference type="NCBIfam" id="NF037979">
    <property type="entry name" value="Na_transp"/>
    <property type="match status" value="1"/>
</dbReference>
<dbReference type="InterPro" id="IPR047218">
    <property type="entry name" value="YocR/YhdH-like"/>
</dbReference>
<dbReference type="PROSITE" id="PS50267">
    <property type="entry name" value="NA_NEUROTRAN_SYMP_3"/>
    <property type="match status" value="1"/>
</dbReference>
<comment type="similarity">
    <text evidence="6">Belongs to the sodium:neurotransmitter symporter (SNF) (TC 2.A.22) family.</text>
</comment>
<evidence type="ECO:0000313" key="9">
    <source>
        <dbReference type="Proteomes" id="UP000771797"/>
    </source>
</evidence>
<keyword evidence="9" id="KW-1185">Reference proteome</keyword>
<feature type="transmembrane region" description="Helical" evidence="7">
    <location>
        <begin position="219"/>
        <end position="245"/>
    </location>
</feature>
<dbReference type="PANTHER" id="PTHR42948">
    <property type="entry name" value="TRANSPORTER"/>
    <property type="match status" value="1"/>
</dbReference>
<dbReference type="InterPro" id="IPR037272">
    <property type="entry name" value="SNS_sf"/>
</dbReference>
<keyword evidence="4 7" id="KW-1133">Transmembrane helix</keyword>
<name>A0ABQ6Y9N8_9GAMM</name>
<evidence type="ECO:0000256" key="1">
    <source>
        <dbReference type="ARBA" id="ARBA00004141"/>
    </source>
</evidence>
<evidence type="ECO:0000256" key="7">
    <source>
        <dbReference type="SAM" id="Phobius"/>
    </source>
</evidence>
<feature type="transmembrane region" description="Helical" evidence="7">
    <location>
        <begin position="97"/>
        <end position="124"/>
    </location>
</feature>
<sequence length="467" mass="49782">MKQGDKPVHGMWTSRWAFILAATGSAVGLGNIWKFPYFAGEYGGGAFVLVYLLCIALVGVPIMVAEVMLGRKGGMSPVHTMKKLAAESKVSRRWAGIGYMGALAGFLILSFYSVIAGWTLYYIWDMAQGGFQGISAAGSLAHFEGMQANAWLMLGCHTAFMILTMWVVARGVSRGLEKAVQVLMPLLFVLLIGLVVYASTTPGFAQGVNFMFHFDFSKLSGKAVMAALGQAFFTLSLGMGAIMVYGAYMPREVKDRRSGQARRVSIVSTVGIIALLDTLVALGAGLVIFPVVFSNGLEPSQGPGLLFVTLPLAFGQMPAGVIVGTVFFVLVMCSALSSSISLGEPMVAWLVERGLGRPLAAVAVGLTAWVIGIGTVLSFNYWKDVTFLVGTFFQNVDFLASSLMLPLGGMLIAIFAGWVMKETQARKELAMKSFGLYMVWRAVVRIVAPLAVAAVLLNALIGVLGGS</sequence>
<feature type="transmembrane region" description="Helical" evidence="7">
    <location>
        <begin position="45"/>
        <end position="65"/>
    </location>
</feature>
<feature type="transmembrane region" description="Helical" evidence="7">
    <location>
        <begin position="399"/>
        <end position="421"/>
    </location>
</feature>
<reference evidence="8 9" key="1">
    <citation type="submission" date="2012-09" db="EMBL/GenBank/DDBJ databases">
        <title>Genome Sequence of alkane-degrading Bacterium Alcanivorax sp. 6-D-6.</title>
        <authorList>
            <person name="Lai Q."/>
            <person name="Shao Z."/>
        </authorList>
    </citation>
    <scope>NUCLEOTIDE SEQUENCE [LARGE SCALE GENOMIC DNA]</scope>
    <source>
        <strain evidence="8 9">6-D-6</strain>
    </source>
</reference>
<evidence type="ECO:0000256" key="2">
    <source>
        <dbReference type="ARBA" id="ARBA00022448"/>
    </source>
</evidence>
<feature type="transmembrane region" description="Helical" evidence="7">
    <location>
        <begin position="313"/>
        <end position="337"/>
    </location>
</feature>
<evidence type="ECO:0000256" key="3">
    <source>
        <dbReference type="ARBA" id="ARBA00022692"/>
    </source>
</evidence>
<feature type="transmembrane region" description="Helical" evidence="7">
    <location>
        <begin position="442"/>
        <end position="464"/>
    </location>
</feature>
<dbReference type="SUPFAM" id="SSF161070">
    <property type="entry name" value="SNF-like"/>
    <property type="match status" value="1"/>
</dbReference>
<dbReference type="Proteomes" id="UP000771797">
    <property type="component" value="Unassembled WGS sequence"/>
</dbReference>
<dbReference type="RefSeq" id="WP_133490175.1">
    <property type="nucleotide sequence ID" value="NZ_AQPF01000008.1"/>
</dbReference>
<organism evidence="8 9">
    <name type="scientific">Alcanivorax xiamenensis</name>
    <dbReference type="NCBI Taxonomy" id="1177156"/>
    <lineage>
        <taxon>Bacteria</taxon>
        <taxon>Pseudomonadati</taxon>
        <taxon>Pseudomonadota</taxon>
        <taxon>Gammaproteobacteria</taxon>
        <taxon>Oceanospirillales</taxon>
        <taxon>Alcanivoracaceae</taxon>
        <taxon>Alcanivorax</taxon>
    </lineage>
</organism>
<dbReference type="Pfam" id="PF00209">
    <property type="entry name" value="SNF"/>
    <property type="match status" value="2"/>
</dbReference>
<feature type="transmembrane region" description="Helical" evidence="7">
    <location>
        <begin position="358"/>
        <end position="379"/>
    </location>
</feature>
<keyword evidence="2 6" id="KW-0813">Transport</keyword>
<feature type="transmembrane region" description="Helical" evidence="7">
    <location>
        <begin position="266"/>
        <end position="293"/>
    </location>
</feature>
<dbReference type="CDD" id="cd10336">
    <property type="entry name" value="SLC6sbd_Tyt1-Like"/>
    <property type="match status" value="1"/>
</dbReference>
<comment type="subcellular location">
    <subcellularLocation>
        <location evidence="1">Membrane</location>
        <topology evidence="1">Multi-pass membrane protein</topology>
    </subcellularLocation>
</comment>
<feature type="transmembrane region" description="Helical" evidence="7">
    <location>
        <begin position="12"/>
        <end position="33"/>
    </location>
</feature>
<keyword evidence="3 6" id="KW-0812">Transmembrane</keyword>
<keyword evidence="5 7" id="KW-0472">Membrane</keyword>
<dbReference type="PRINTS" id="PR00176">
    <property type="entry name" value="NANEUSMPORT"/>
</dbReference>
<comment type="caution">
    <text evidence="8">The sequence shown here is derived from an EMBL/GenBank/DDBJ whole genome shotgun (WGS) entry which is preliminary data.</text>
</comment>
<evidence type="ECO:0000256" key="6">
    <source>
        <dbReference type="RuleBase" id="RU003732"/>
    </source>
</evidence>
<dbReference type="EMBL" id="AQPF01000008">
    <property type="protein sequence ID" value="KAF0806504.1"/>
    <property type="molecule type" value="Genomic_DNA"/>
</dbReference>